<evidence type="ECO:0000313" key="2">
    <source>
        <dbReference type="Proteomes" id="UP001283361"/>
    </source>
</evidence>
<keyword evidence="2" id="KW-1185">Reference proteome</keyword>
<accession>A0AAE0Z779</accession>
<dbReference type="Proteomes" id="UP001283361">
    <property type="component" value="Unassembled WGS sequence"/>
</dbReference>
<comment type="caution">
    <text evidence="1">The sequence shown here is derived from an EMBL/GenBank/DDBJ whole genome shotgun (WGS) entry which is preliminary data.</text>
</comment>
<protein>
    <submittedName>
        <fullName evidence="1">Uncharacterized protein</fullName>
    </submittedName>
</protein>
<evidence type="ECO:0000313" key="1">
    <source>
        <dbReference type="EMBL" id="KAK3763930.1"/>
    </source>
</evidence>
<organism evidence="1 2">
    <name type="scientific">Elysia crispata</name>
    <name type="common">lettuce slug</name>
    <dbReference type="NCBI Taxonomy" id="231223"/>
    <lineage>
        <taxon>Eukaryota</taxon>
        <taxon>Metazoa</taxon>
        <taxon>Spiralia</taxon>
        <taxon>Lophotrochozoa</taxon>
        <taxon>Mollusca</taxon>
        <taxon>Gastropoda</taxon>
        <taxon>Heterobranchia</taxon>
        <taxon>Euthyneura</taxon>
        <taxon>Panpulmonata</taxon>
        <taxon>Sacoglossa</taxon>
        <taxon>Placobranchoidea</taxon>
        <taxon>Plakobranchidae</taxon>
        <taxon>Elysia</taxon>
    </lineage>
</organism>
<name>A0AAE0Z779_9GAST</name>
<sequence length="100" mass="11257">MPGTVCWEIPTGPERSSARSPLTGHICHHGSGVSPNWYRLPSPQLVAYTTKPASFEANNSSYRRDNRSGHTCKPWDSILETLYCKCKQQEDLHDKISLKV</sequence>
<dbReference type="EMBL" id="JAWDGP010004484">
    <property type="protein sequence ID" value="KAK3763930.1"/>
    <property type="molecule type" value="Genomic_DNA"/>
</dbReference>
<reference evidence="1" key="1">
    <citation type="journal article" date="2023" name="G3 (Bethesda)">
        <title>A reference genome for the long-term kleptoplast-retaining sea slug Elysia crispata morphotype clarki.</title>
        <authorList>
            <person name="Eastman K.E."/>
            <person name="Pendleton A.L."/>
            <person name="Shaikh M.A."/>
            <person name="Suttiyut T."/>
            <person name="Ogas R."/>
            <person name="Tomko P."/>
            <person name="Gavelis G."/>
            <person name="Widhalm J.R."/>
            <person name="Wisecaver J.H."/>
        </authorList>
    </citation>
    <scope>NUCLEOTIDE SEQUENCE</scope>
    <source>
        <strain evidence="1">ECLA1</strain>
    </source>
</reference>
<dbReference type="AlphaFoldDB" id="A0AAE0Z779"/>
<proteinExistence type="predicted"/>
<gene>
    <name evidence="1" type="ORF">RRG08_050578</name>
</gene>